<accession>A0AA40IUZ9</accession>
<comment type="caution">
    <text evidence="1">The sequence shown here is derived from an EMBL/GenBank/DDBJ whole genome shotgun (WGS) entry which is preliminary data.</text>
</comment>
<dbReference type="AlphaFoldDB" id="A0AA40IUZ9"/>
<protein>
    <submittedName>
        <fullName evidence="1">Uncharacterized protein</fullName>
    </submittedName>
</protein>
<evidence type="ECO:0000313" key="2">
    <source>
        <dbReference type="Proteomes" id="UP000027770"/>
    </source>
</evidence>
<dbReference type="EMBL" id="JENW01000041">
    <property type="protein sequence ID" value="KEI16852.1"/>
    <property type="molecule type" value="Genomic_DNA"/>
</dbReference>
<organism evidence="1 2">
    <name type="scientific">Clostridium novyi B str. ATCC 27606</name>
    <dbReference type="NCBI Taxonomy" id="1443123"/>
    <lineage>
        <taxon>Bacteria</taxon>
        <taxon>Bacillati</taxon>
        <taxon>Bacillota</taxon>
        <taxon>Clostridia</taxon>
        <taxon>Eubacteriales</taxon>
        <taxon>Clostridiaceae</taxon>
        <taxon>Clostridium</taxon>
    </lineage>
</organism>
<reference evidence="1 2" key="1">
    <citation type="submission" date="2014-02" db="EMBL/GenBank/DDBJ databases">
        <title>Plasmidome dynamics in the species complex Clostridium novyi sensu lato converts strains of independent lineages into distinctly different pathogens.</title>
        <authorList>
            <person name="Skarin H."/>
            <person name="Segerman B."/>
        </authorList>
    </citation>
    <scope>NUCLEOTIDE SEQUENCE [LARGE SCALE GENOMIC DNA]</scope>
    <source>
        <strain evidence="1 2">ATCC 27606</strain>
    </source>
</reference>
<sequence length="82" mass="9539">MKIKRLLGLCETEGCFHRGTFYLDIKATNDKTGEIKIITQHYCKKCINKIIKEASKVADYAEVEIEQPHVKVHFDNPKEIFK</sequence>
<evidence type="ECO:0000313" key="1">
    <source>
        <dbReference type="EMBL" id="KEI16852.1"/>
    </source>
</evidence>
<proteinExistence type="predicted"/>
<name>A0AA40IUZ9_CLONO</name>
<gene>
    <name evidence="1" type="ORF">Z959_08435</name>
</gene>
<keyword evidence="2" id="KW-1185">Reference proteome</keyword>
<dbReference type="Proteomes" id="UP000027770">
    <property type="component" value="Unassembled WGS sequence"/>
</dbReference>
<dbReference type="RefSeq" id="WP_039218439.1">
    <property type="nucleotide sequence ID" value="NZ_JENW01000041.1"/>
</dbReference>